<comment type="caution">
    <text evidence="3">The sequence shown here is derived from an EMBL/GenBank/DDBJ whole genome shotgun (WGS) entry which is preliminary data.</text>
</comment>
<dbReference type="Proteomes" id="UP001550378">
    <property type="component" value="Unassembled WGS sequence"/>
</dbReference>
<dbReference type="Pfam" id="PF03729">
    <property type="entry name" value="DUF308"/>
    <property type="match status" value="2"/>
</dbReference>
<evidence type="ECO:0000256" key="1">
    <source>
        <dbReference type="SAM" id="MobiDB-lite"/>
    </source>
</evidence>
<keyword evidence="2" id="KW-0812">Transmembrane</keyword>
<reference evidence="3 4" key="1">
    <citation type="submission" date="2024-06" db="EMBL/GenBank/DDBJ databases">
        <title>The Natural Products Discovery Center: Release of the First 8490 Sequenced Strains for Exploring Actinobacteria Biosynthetic Diversity.</title>
        <authorList>
            <person name="Kalkreuter E."/>
            <person name="Kautsar S.A."/>
            <person name="Yang D."/>
            <person name="Bader C.D."/>
            <person name="Teijaro C.N."/>
            <person name="Fluegel L."/>
            <person name="Davis C.M."/>
            <person name="Simpson J.R."/>
            <person name="Lauterbach L."/>
            <person name="Steele A.D."/>
            <person name="Gui C."/>
            <person name="Meng S."/>
            <person name="Li G."/>
            <person name="Viehrig K."/>
            <person name="Ye F."/>
            <person name="Su P."/>
            <person name="Kiefer A.F."/>
            <person name="Nichols A."/>
            <person name="Cepeda A.J."/>
            <person name="Yan W."/>
            <person name="Fan B."/>
            <person name="Jiang Y."/>
            <person name="Adhikari A."/>
            <person name="Zheng C.-J."/>
            <person name="Schuster L."/>
            <person name="Cowan T.M."/>
            <person name="Smanski M.J."/>
            <person name="Chevrette M.G."/>
            <person name="De Carvalho L.P.S."/>
            <person name="Shen B."/>
        </authorList>
    </citation>
    <scope>NUCLEOTIDE SEQUENCE [LARGE SCALE GENOMIC DNA]</scope>
    <source>
        <strain evidence="3 4">NPDC006337</strain>
    </source>
</reference>
<evidence type="ECO:0000313" key="3">
    <source>
        <dbReference type="EMBL" id="MEU0707031.1"/>
    </source>
</evidence>
<keyword evidence="2" id="KW-1133">Transmembrane helix</keyword>
<gene>
    <name evidence="3" type="ORF">ABZ508_06550</name>
</gene>
<dbReference type="PANTHER" id="PTHR34989:SF1">
    <property type="entry name" value="PROTEIN HDED"/>
    <property type="match status" value="1"/>
</dbReference>
<dbReference type="RefSeq" id="WP_359652310.1">
    <property type="nucleotide sequence ID" value="NZ_JBEXZP010000003.1"/>
</dbReference>
<feature type="transmembrane region" description="Helical" evidence="2">
    <location>
        <begin position="202"/>
        <end position="220"/>
    </location>
</feature>
<feature type="compositionally biased region" description="Gly residues" evidence="1">
    <location>
        <begin position="21"/>
        <end position="43"/>
    </location>
</feature>
<feature type="transmembrane region" description="Helical" evidence="2">
    <location>
        <begin position="59"/>
        <end position="79"/>
    </location>
</feature>
<feature type="region of interest" description="Disordered" evidence="1">
    <location>
        <begin position="1"/>
        <end position="43"/>
    </location>
</feature>
<name>A0ABV2W1K1_9ACTN</name>
<protein>
    <submittedName>
        <fullName evidence="3">HdeD family acid-resistance protein</fullName>
    </submittedName>
</protein>
<sequence length="242" mass="24331">MSAPHAPESPAGREHRPGATAPGGTGAGPLGDPGGPGGPGGPSGDTAGVYALARLGGSWPWLLGSAVATLVPGVLVLVWPEATLHVLAVLIGLYLLVNGAFRFVAAFSLKGHDRLPGLLPAVLYVLAGVLCLRNPLQTIAALSLVVGAVWLVSGILTLYAALTTENLPHRGVVLGVAVLGIVAGAVVLAVPAESARALTRLLGLWLVLLGLAEAVAALAWRSALTRTRASGPHPPAPATRHV</sequence>
<accession>A0ABV2W1K1</accession>
<dbReference type="InterPro" id="IPR052712">
    <property type="entry name" value="Acid_resist_chaperone_HdeD"/>
</dbReference>
<dbReference type="InterPro" id="IPR005325">
    <property type="entry name" value="DUF308_memb"/>
</dbReference>
<keyword evidence="2" id="KW-0472">Membrane</keyword>
<evidence type="ECO:0000313" key="4">
    <source>
        <dbReference type="Proteomes" id="UP001550378"/>
    </source>
</evidence>
<feature type="transmembrane region" description="Helical" evidence="2">
    <location>
        <begin position="139"/>
        <end position="160"/>
    </location>
</feature>
<dbReference type="EMBL" id="JBEXZR010000004">
    <property type="protein sequence ID" value="MEU0707031.1"/>
    <property type="molecule type" value="Genomic_DNA"/>
</dbReference>
<keyword evidence="4" id="KW-1185">Reference proteome</keyword>
<dbReference type="PANTHER" id="PTHR34989">
    <property type="entry name" value="PROTEIN HDED"/>
    <property type="match status" value="1"/>
</dbReference>
<feature type="transmembrane region" description="Helical" evidence="2">
    <location>
        <begin position="172"/>
        <end position="190"/>
    </location>
</feature>
<proteinExistence type="predicted"/>
<organism evidence="3 4">
    <name type="scientific">Streptomyces lavendulocolor</name>
    <dbReference type="NCBI Taxonomy" id="67316"/>
    <lineage>
        <taxon>Bacteria</taxon>
        <taxon>Bacillati</taxon>
        <taxon>Actinomycetota</taxon>
        <taxon>Actinomycetes</taxon>
        <taxon>Kitasatosporales</taxon>
        <taxon>Streptomycetaceae</taxon>
        <taxon>Streptomyces</taxon>
    </lineage>
</organism>
<feature type="transmembrane region" description="Helical" evidence="2">
    <location>
        <begin position="86"/>
        <end position="109"/>
    </location>
</feature>
<evidence type="ECO:0000256" key="2">
    <source>
        <dbReference type="SAM" id="Phobius"/>
    </source>
</evidence>
<feature type="transmembrane region" description="Helical" evidence="2">
    <location>
        <begin position="115"/>
        <end position="132"/>
    </location>
</feature>